<name>A0A6J5MD76_9CAUD</name>
<proteinExistence type="predicted"/>
<protein>
    <submittedName>
        <fullName evidence="1">Uncharacterized protein</fullName>
    </submittedName>
</protein>
<dbReference type="EMBL" id="LR796435">
    <property type="protein sequence ID" value="CAB4144648.1"/>
    <property type="molecule type" value="Genomic_DNA"/>
</dbReference>
<accession>A0A6J5MD76</accession>
<sequence length="75" mass="8986">MNNYEYYELDDYVDPNCPEQIYIKEAGRGMAIDDLQKELERLYAEHADLLKKQNLLYEKLAEVEKKQGETNEKRK</sequence>
<organism evidence="1">
    <name type="scientific">uncultured Caudovirales phage</name>
    <dbReference type="NCBI Taxonomy" id="2100421"/>
    <lineage>
        <taxon>Viruses</taxon>
        <taxon>Duplodnaviria</taxon>
        <taxon>Heunggongvirae</taxon>
        <taxon>Uroviricota</taxon>
        <taxon>Caudoviricetes</taxon>
        <taxon>Peduoviridae</taxon>
        <taxon>Maltschvirus</taxon>
        <taxon>Maltschvirus maltsch</taxon>
    </lineage>
</organism>
<gene>
    <name evidence="1" type="ORF">UFOVP457_57</name>
</gene>
<reference evidence="1" key="1">
    <citation type="submission" date="2020-04" db="EMBL/GenBank/DDBJ databases">
        <authorList>
            <person name="Chiriac C."/>
            <person name="Salcher M."/>
            <person name="Ghai R."/>
            <person name="Kavagutti S V."/>
        </authorList>
    </citation>
    <scope>NUCLEOTIDE SEQUENCE</scope>
</reference>
<evidence type="ECO:0000313" key="1">
    <source>
        <dbReference type="EMBL" id="CAB4144648.1"/>
    </source>
</evidence>